<comment type="caution">
    <text evidence="7">The sequence shown here is derived from an EMBL/GenBank/DDBJ whole genome shotgun (WGS) entry which is preliminary data.</text>
</comment>
<dbReference type="InterPro" id="IPR027417">
    <property type="entry name" value="P-loop_NTPase"/>
</dbReference>
<dbReference type="InterPro" id="IPR008995">
    <property type="entry name" value="Mo/tungstate-bd_C_term_dom"/>
</dbReference>
<comment type="similarity">
    <text evidence="2">Belongs to the ABC transporter superfamily.</text>
</comment>
<dbReference type="GO" id="GO:0016887">
    <property type="term" value="F:ATP hydrolysis activity"/>
    <property type="evidence" value="ECO:0007669"/>
    <property type="project" value="InterPro"/>
</dbReference>
<dbReference type="GO" id="GO:0140359">
    <property type="term" value="F:ABC-type transporter activity"/>
    <property type="evidence" value="ECO:0007669"/>
    <property type="project" value="UniProtKB-ARBA"/>
</dbReference>
<gene>
    <name evidence="7" type="ORF">HK439_21295</name>
</gene>
<evidence type="ECO:0000256" key="2">
    <source>
        <dbReference type="ARBA" id="ARBA00005417"/>
    </source>
</evidence>
<keyword evidence="3" id="KW-0813">Transport</keyword>
<dbReference type="Gene3D" id="2.40.50.100">
    <property type="match status" value="1"/>
</dbReference>
<evidence type="ECO:0000256" key="3">
    <source>
        <dbReference type="ARBA" id="ARBA00022448"/>
    </source>
</evidence>
<organism evidence="7 8">
    <name type="scientific">Roseibium aggregatum</name>
    <dbReference type="NCBI Taxonomy" id="187304"/>
    <lineage>
        <taxon>Bacteria</taxon>
        <taxon>Pseudomonadati</taxon>
        <taxon>Pseudomonadota</taxon>
        <taxon>Alphaproteobacteria</taxon>
        <taxon>Hyphomicrobiales</taxon>
        <taxon>Stappiaceae</taxon>
        <taxon>Roseibium</taxon>
    </lineage>
</organism>
<protein>
    <submittedName>
        <fullName evidence="7">ABC transporter ATP-binding protein</fullName>
    </submittedName>
</protein>
<dbReference type="InterPro" id="IPR047641">
    <property type="entry name" value="ABC_transpr_MalK/UgpC-like"/>
</dbReference>
<sequence length="391" mass="42593">MAGLELRDIRKSFGNTQVLKGLSFQIADGEFLSLVGESGCGKSTLLRIISGLETPDSGEVLIGGGVMNAASPKDRNISMVFQDYALYPHMSVAQNISMLLIMARLPLHARLPLLNRISPSARALRPVIASEVEAVAKQLRIEHLLNRRPAELSGGQRQRVALGRALVRHPKLFLMDEPLSNLDAKLRVEVRKEITELHQSTGLTFVYVTHDQTEAMTMSHRVALLEKGELLQLATPSALYADPHSVAVARFIGSPEINILPAEVSSGIARLGAEMVPGRAVNMDGSTLFALRPEAARLVDRHDVSTDFKLGFTRHLTEDLGHEVLLHGTLDALPETRFRMRLPKTSDLLSGTSLDTALHVGFDANNLLFFNADGARLRDAAIVAEASEAAQ</sequence>
<dbReference type="SUPFAM" id="SSF52540">
    <property type="entry name" value="P-loop containing nucleoside triphosphate hydrolases"/>
    <property type="match status" value="1"/>
</dbReference>
<dbReference type="GO" id="GO:0055052">
    <property type="term" value="C:ATP-binding cassette (ABC) transporter complex, substrate-binding subunit-containing"/>
    <property type="evidence" value="ECO:0007669"/>
    <property type="project" value="TreeGrafter"/>
</dbReference>
<evidence type="ECO:0000259" key="6">
    <source>
        <dbReference type="PROSITE" id="PS50893"/>
    </source>
</evidence>
<proteinExistence type="inferred from homology"/>
<evidence type="ECO:0000313" key="7">
    <source>
        <dbReference type="EMBL" id="MBD1548807.1"/>
    </source>
</evidence>
<dbReference type="InterPro" id="IPR017871">
    <property type="entry name" value="ABC_transporter-like_CS"/>
</dbReference>
<dbReference type="EMBL" id="JABFCZ010000026">
    <property type="protein sequence ID" value="MBD1548807.1"/>
    <property type="molecule type" value="Genomic_DNA"/>
</dbReference>
<name>A0A926P6I0_9HYPH</name>
<dbReference type="Proteomes" id="UP000598467">
    <property type="component" value="Unassembled WGS sequence"/>
</dbReference>
<dbReference type="InterPro" id="IPR003439">
    <property type="entry name" value="ABC_transporter-like_ATP-bd"/>
</dbReference>
<evidence type="ECO:0000256" key="4">
    <source>
        <dbReference type="ARBA" id="ARBA00022741"/>
    </source>
</evidence>
<keyword evidence="4" id="KW-0547">Nucleotide-binding</keyword>
<dbReference type="PROSITE" id="PS50893">
    <property type="entry name" value="ABC_TRANSPORTER_2"/>
    <property type="match status" value="1"/>
</dbReference>
<dbReference type="GO" id="GO:0005524">
    <property type="term" value="F:ATP binding"/>
    <property type="evidence" value="ECO:0007669"/>
    <property type="project" value="UniProtKB-KW"/>
</dbReference>
<evidence type="ECO:0000313" key="8">
    <source>
        <dbReference type="Proteomes" id="UP000598467"/>
    </source>
</evidence>
<reference evidence="7" key="1">
    <citation type="submission" date="2020-05" db="EMBL/GenBank/DDBJ databases">
        <title>Identification of trans-AT polyketide cluster in two marine bacteria, producers of a novel glutaramide-containing polyketide sesbanimide D and analogs.</title>
        <authorList>
            <person name="Kacar D."/>
            <person name="Rodriguez P."/>
            <person name="Canedo L."/>
            <person name="Gonzalez E."/>
            <person name="Galan B."/>
            <person name="De La Calle F."/>
            <person name="Garcia J.L."/>
        </authorList>
    </citation>
    <scope>NUCLEOTIDE SEQUENCE</scope>
    <source>
        <strain evidence="7">PHM038</strain>
    </source>
</reference>
<dbReference type="FunFam" id="3.40.50.300:FF:000042">
    <property type="entry name" value="Maltose/maltodextrin ABC transporter, ATP-binding protein"/>
    <property type="match status" value="1"/>
</dbReference>
<accession>A0A926P6I0</accession>
<evidence type="ECO:0000256" key="1">
    <source>
        <dbReference type="ARBA" id="ARBA00004417"/>
    </source>
</evidence>
<dbReference type="RefSeq" id="WP_190293493.1">
    <property type="nucleotide sequence ID" value="NZ_JABFCZ010000026.1"/>
</dbReference>
<dbReference type="SMART" id="SM00382">
    <property type="entry name" value="AAA"/>
    <property type="match status" value="1"/>
</dbReference>
<evidence type="ECO:0000256" key="5">
    <source>
        <dbReference type="ARBA" id="ARBA00022840"/>
    </source>
</evidence>
<dbReference type="AlphaFoldDB" id="A0A926P6I0"/>
<dbReference type="Pfam" id="PF00005">
    <property type="entry name" value="ABC_tran"/>
    <property type="match status" value="1"/>
</dbReference>
<dbReference type="Gene3D" id="3.40.50.300">
    <property type="entry name" value="P-loop containing nucleotide triphosphate hydrolases"/>
    <property type="match status" value="1"/>
</dbReference>
<dbReference type="SUPFAM" id="SSF50331">
    <property type="entry name" value="MOP-like"/>
    <property type="match status" value="1"/>
</dbReference>
<feature type="domain" description="ABC transporter" evidence="6">
    <location>
        <begin position="4"/>
        <end position="252"/>
    </location>
</feature>
<comment type="subcellular location">
    <subcellularLocation>
        <location evidence="1">Cell inner membrane</location>
        <topology evidence="1">Peripheral membrane protein</topology>
    </subcellularLocation>
</comment>
<dbReference type="PROSITE" id="PS00211">
    <property type="entry name" value="ABC_TRANSPORTER_1"/>
    <property type="match status" value="1"/>
</dbReference>
<dbReference type="InterPro" id="IPR003593">
    <property type="entry name" value="AAA+_ATPase"/>
</dbReference>
<dbReference type="PANTHER" id="PTHR43875">
    <property type="entry name" value="MALTODEXTRIN IMPORT ATP-BINDING PROTEIN MSMX"/>
    <property type="match status" value="1"/>
</dbReference>
<dbReference type="PANTHER" id="PTHR43875:SF1">
    <property type="entry name" value="OSMOPROTECTIVE COMPOUNDS UPTAKE ATP-BINDING PROTEIN GGTA"/>
    <property type="match status" value="1"/>
</dbReference>
<keyword evidence="5 7" id="KW-0067">ATP-binding</keyword>